<name>A0AAY5F424_ELEEL</name>
<keyword evidence="2" id="KW-1185">Reference proteome</keyword>
<reference evidence="1 2" key="1">
    <citation type="submission" date="2020-05" db="EMBL/GenBank/DDBJ databases">
        <title>Electrophorus electricus (electric eel) genome, fEleEle1, primary haplotype.</title>
        <authorList>
            <person name="Myers G."/>
            <person name="Meyer A."/>
            <person name="Fedrigo O."/>
            <person name="Formenti G."/>
            <person name="Rhie A."/>
            <person name="Tracey A."/>
            <person name="Sims Y."/>
            <person name="Jarvis E.D."/>
        </authorList>
    </citation>
    <scope>NUCLEOTIDE SEQUENCE [LARGE SCALE GENOMIC DNA]</scope>
</reference>
<evidence type="ECO:0000313" key="1">
    <source>
        <dbReference type="Ensembl" id="ENSEEEP00000063808.1"/>
    </source>
</evidence>
<dbReference type="GeneTree" id="ENSGT01120000275660"/>
<dbReference type="Proteomes" id="UP000314983">
    <property type="component" value="Chromosome 6"/>
</dbReference>
<organism evidence="1 2">
    <name type="scientific">Electrophorus electricus</name>
    <name type="common">Electric eel</name>
    <name type="synonym">Gymnotus electricus</name>
    <dbReference type="NCBI Taxonomy" id="8005"/>
    <lineage>
        <taxon>Eukaryota</taxon>
        <taxon>Metazoa</taxon>
        <taxon>Chordata</taxon>
        <taxon>Craniata</taxon>
        <taxon>Vertebrata</taxon>
        <taxon>Euteleostomi</taxon>
        <taxon>Actinopterygii</taxon>
        <taxon>Neopterygii</taxon>
        <taxon>Teleostei</taxon>
        <taxon>Ostariophysi</taxon>
        <taxon>Gymnotiformes</taxon>
        <taxon>Gymnotoidei</taxon>
        <taxon>Gymnotidae</taxon>
        <taxon>Electrophorus</taxon>
    </lineage>
</organism>
<protein>
    <submittedName>
        <fullName evidence="1">Uncharacterized protein</fullName>
    </submittedName>
</protein>
<accession>A0AAY5F424</accession>
<evidence type="ECO:0000313" key="2">
    <source>
        <dbReference type="Proteomes" id="UP000314983"/>
    </source>
</evidence>
<reference evidence="1" key="2">
    <citation type="submission" date="2025-08" db="UniProtKB">
        <authorList>
            <consortium name="Ensembl"/>
        </authorList>
    </citation>
    <scope>IDENTIFICATION</scope>
</reference>
<proteinExistence type="predicted"/>
<dbReference type="Ensembl" id="ENSEEET00000061125.1">
    <property type="protein sequence ID" value="ENSEEEP00000063808.1"/>
    <property type="gene ID" value="ENSEEEG00000028317.1"/>
</dbReference>
<sequence>MTLLTHVQVVFTWVLDHIRVVQLFEDGDLLIHSLQRAFGLRWALRSHSGPSGRRPSCILSHQTLLGQDFHGLRGRGEVRTRECE</sequence>
<dbReference type="AlphaFoldDB" id="A0AAY5F424"/>
<reference evidence="1" key="3">
    <citation type="submission" date="2025-09" db="UniProtKB">
        <authorList>
            <consortium name="Ensembl"/>
        </authorList>
    </citation>
    <scope>IDENTIFICATION</scope>
</reference>